<dbReference type="InterPro" id="IPR029044">
    <property type="entry name" value="Nucleotide-diphossugar_trans"/>
</dbReference>
<accession>A0ABT0AMK6</accession>
<dbReference type="PANTHER" id="PTHR22916">
    <property type="entry name" value="GLYCOSYLTRANSFERASE"/>
    <property type="match status" value="1"/>
</dbReference>
<evidence type="ECO:0000313" key="2">
    <source>
        <dbReference type="EMBL" id="MCJ1977788.1"/>
    </source>
</evidence>
<dbReference type="Pfam" id="PF00535">
    <property type="entry name" value="Glycos_transf_2"/>
    <property type="match status" value="1"/>
</dbReference>
<proteinExistence type="predicted"/>
<dbReference type="SUPFAM" id="SSF53448">
    <property type="entry name" value="Nucleotide-diphospho-sugar transferases"/>
    <property type="match status" value="1"/>
</dbReference>
<name>A0ABT0AMK6_9LACT</name>
<feature type="domain" description="Glycosyltransferase 2-like" evidence="1">
    <location>
        <begin position="7"/>
        <end position="158"/>
    </location>
</feature>
<protein>
    <submittedName>
        <fullName evidence="2">Glycosyltransferase family 2 protein</fullName>
    </submittedName>
</protein>
<organism evidence="2 3">
    <name type="scientific">Pseudolactococcus paracarnosus</name>
    <dbReference type="NCBI Taxonomy" id="2749962"/>
    <lineage>
        <taxon>Bacteria</taxon>
        <taxon>Bacillati</taxon>
        <taxon>Bacillota</taxon>
        <taxon>Bacilli</taxon>
        <taxon>Lactobacillales</taxon>
        <taxon>Streptococcaceae</taxon>
        <taxon>Pseudolactococcus</taxon>
    </lineage>
</organism>
<evidence type="ECO:0000259" key="1">
    <source>
        <dbReference type="Pfam" id="PF00535"/>
    </source>
</evidence>
<dbReference type="RefSeq" id="WP_243914777.1">
    <property type="nucleotide sequence ID" value="NZ_JAAECY010000023.1"/>
</dbReference>
<dbReference type="PANTHER" id="PTHR22916:SF3">
    <property type="entry name" value="UDP-GLCNAC:BETAGAL BETA-1,3-N-ACETYLGLUCOSAMINYLTRANSFERASE-LIKE PROTEIN 1"/>
    <property type="match status" value="1"/>
</dbReference>
<dbReference type="CDD" id="cd00761">
    <property type="entry name" value="Glyco_tranf_GTA_type"/>
    <property type="match status" value="1"/>
</dbReference>
<dbReference type="InterPro" id="IPR001173">
    <property type="entry name" value="Glyco_trans_2-like"/>
</dbReference>
<dbReference type="Proteomes" id="UP001522462">
    <property type="component" value="Unassembled WGS sequence"/>
</dbReference>
<reference evidence="2 3" key="1">
    <citation type="journal article" date="2022" name="Microbiol. Res.">
        <title>Comparative genome analysis, predicted lifestyle and antimicrobial strategies of Lactococcus carnosus and Lactococcus paracarnosus isolated from meat.</title>
        <authorList>
            <person name="Werum V."/>
            <person name="Ehrmann M."/>
            <person name="Vogel R."/>
            <person name="Hilgarth M."/>
        </authorList>
    </citation>
    <scope>NUCLEOTIDE SEQUENCE [LARGE SCALE GENOMIC DNA]</scope>
    <source>
        <strain evidence="2 3">TMW21897</strain>
    </source>
</reference>
<comment type="caution">
    <text evidence="2">The sequence shown here is derived from an EMBL/GenBank/DDBJ whole genome shotgun (WGS) entry which is preliminary data.</text>
</comment>
<sequence length="267" mass="31890">MQKDKISIIVTCFNKAKYIEECLESIFKQTYRNIEILIYDDGSTDNSKEMILKTIKNSPFEDTYFFSESNKGANFVRNEGLSQARGDYLIFIDGDDFIDKDYVEILYNESLTMEADIVFCRIWDFNSKSYVKYLPDDYEFELKDMFLKNNVINVSALINCKIIDEVKFDLELNNELFDDLDFWLNLIITNKAKVFFTTKTKLNYRVLENSISHNSKVFKRYYRTFYNFCYITDKYINEKKLARYYKLNEFIMVIKATIKELLGMVKR</sequence>
<gene>
    <name evidence="2" type="ORF">GYN19_07445</name>
</gene>
<evidence type="ECO:0000313" key="3">
    <source>
        <dbReference type="Proteomes" id="UP001522462"/>
    </source>
</evidence>
<dbReference type="EMBL" id="JAAEDA010000010">
    <property type="protein sequence ID" value="MCJ1977788.1"/>
    <property type="molecule type" value="Genomic_DNA"/>
</dbReference>
<keyword evidence="3" id="KW-1185">Reference proteome</keyword>
<dbReference type="Gene3D" id="3.90.550.10">
    <property type="entry name" value="Spore Coat Polysaccharide Biosynthesis Protein SpsA, Chain A"/>
    <property type="match status" value="1"/>
</dbReference>